<dbReference type="EMBL" id="CP002352">
    <property type="protein sequence ID" value="ADV43667.1"/>
    <property type="molecule type" value="Genomic_DNA"/>
</dbReference>
<proteinExistence type="inferred from homology"/>
<evidence type="ECO:0000313" key="4">
    <source>
        <dbReference type="EMBL" id="ADV43667.1"/>
    </source>
</evidence>
<keyword evidence="4" id="KW-0326">Glycosidase</keyword>
<dbReference type="Gene3D" id="2.60.120.200">
    <property type="match status" value="1"/>
</dbReference>
<dbReference type="Pfam" id="PF13004">
    <property type="entry name" value="BACON"/>
    <property type="match status" value="1"/>
</dbReference>
<evidence type="ECO:0000313" key="5">
    <source>
        <dbReference type="Proteomes" id="UP000008630"/>
    </source>
</evidence>
<evidence type="ECO:0000256" key="1">
    <source>
        <dbReference type="ARBA" id="ARBA00006865"/>
    </source>
</evidence>
<dbReference type="Gene3D" id="2.60.40.10">
    <property type="entry name" value="Immunoglobulins"/>
    <property type="match status" value="1"/>
</dbReference>
<keyword evidence="2" id="KW-0732">Signal</keyword>
<dbReference type="PANTHER" id="PTHR10963:SF55">
    <property type="entry name" value="GLYCOSIDE HYDROLASE FAMILY 16 PROTEIN"/>
    <property type="match status" value="1"/>
</dbReference>
<dbReference type="RefSeq" id="WP_013547261.1">
    <property type="nucleotide sequence ID" value="NC_014933.1"/>
</dbReference>
<sequence>MNKYWFLGILFILNSSACSSSEMNENIPDIMIVVTPSELTLGCGKETVEIEVDASAEFGVISDKEWCTCFPKGGLKGKNKLSITVARNSQETERSAELTLDAGTYKKTIIVKQEKMSGITIPDGYVLVWQDEFETSRDINGRAAMPNMDEWWYETAAPGWVNNELQRYVAGVLDNDTTAYISDGTLKIIAKKKGNEVISARLNTIKSWTYGYFEARLRLPKGKGTWPAYWMMPKNFKTWPDDGEIDIMEEVGYHPNYVSSSIHCKAYYHSIGTQKTKERYLEGAESDFHIYALEWTADFIKTYVDGELLFSFENDKTGNKSTWPFNTPFGLKLNLAWGGDWGGAQGVDVSALPATYEIDYVRVFQKK</sequence>
<dbReference type="InterPro" id="IPR000757">
    <property type="entry name" value="Beta-glucanase-like"/>
</dbReference>
<dbReference type="PROSITE" id="PS51762">
    <property type="entry name" value="GH16_2"/>
    <property type="match status" value="1"/>
</dbReference>
<reference evidence="4 5" key="2">
    <citation type="journal article" date="2011" name="Stand. Genomic Sci.">
        <title>Complete genome sequence of Bacteroides helcogenes type strain (P 36-108).</title>
        <authorList>
            <person name="Pati A."/>
            <person name="Gronow S."/>
            <person name="Zeytun A."/>
            <person name="Lapidus A."/>
            <person name="Nolan M."/>
            <person name="Hammon N."/>
            <person name="Deshpande S."/>
            <person name="Cheng J.F."/>
            <person name="Tapia R."/>
            <person name="Han C."/>
            <person name="Goodwin L."/>
            <person name="Pitluck S."/>
            <person name="Liolios K."/>
            <person name="Pagani I."/>
            <person name="Ivanova N."/>
            <person name="Mavromatis K."/>
            <person name="Chen A."/>
            <person name="Palaniappan K."/>
            <person name="Land M."/>
            <person name="Hauser L."/>
            <person name="Chang Y.J."/>
            <person name="Jeffries C.D."/>
            <person name="Detter J.C."/>
            <person name="Brambilla E."/>
            <person name="Rohde M."/>
            <person name="Goker M."/>
            <person name="Woyke T."/>
            <person name="Bristow J."/>
            <person name="Eisen J.A."/>
            <person name="Markowitz V."/>
            <person name="Hugenholtz P."/>
            <person name="Kyrpides N.C."/>
            <person name="Klenk H.P."/>
            <person name="Lucas S."/>
        </authorList>
    </citation>
    <scope>NUCLEOTIDE SEQUENCE [LARGE SCALE GENOMIC DNA]</scope>
    <source>
        <strain evidence="5">ATCC 35417 / DSM 20613 / JCM 6297 / CCUG 15421 / P 36-108</strain>
    </source>
</reference>
<dbReference type="InterPro" id="IPR050546">
    <property type="entry name" value="Glycosyl_Hydrlase_16"/>
</dbReference>
<dbReference type="AlphaFoldDB" id="E6SMZ8"/>
<comment type="similarity">
    <text evidence="1">Belongs to the glycosyl hydrolase 16 family.</text>
</comment>
<dbReference type="InterPro" id="IPR013320">
    <property type="entry name" value="ConA-like_dom_sf"/>
</dbReference>
<reference key="1">
    <citation type="submission" date="2010-11" db="EMBL/GenBank/DDBJ databases">
        <title>The complete genome of Bacteroides helcogenes P 36-108.</title>
        <authorList>
            <consortium name="US DOE Joint Genome Institute (JGI-PGF)"/>
            <person name="Lucas S."/>
            <person name="Copeland A."/>
            <person name="Lapidus A."/>
            <person name="Bruce D."/>
            <person name="Goodwin L."/>
            <person name="Pitluck S."/>
            <person name="Kyrpides N."/>
            <person name="Mavromatis K."/>
            <person name="Ivanova N."/>
            <person name="Zeytun A."/>
            <person name="Brettin T."/>
            <person name="Detter J.C."/>
            <person name="Tapia R."/>
            <person name="Han C."/>
            <person name="Land M."/>
            <person name="Hauser L."/>
            <person name="Markowitz V."/>
            <person name="Cheng J.-F."/>
            <person name="Hugenholtz P."/>
            <person name="Woyke T."/>
            <person name="Wu D."/>
            <person name="Gronow S."/>
            <person name="Wellnitz S."/>
            <person name="Brambilla E."/>
            <person name="Klenk H.-P."/>
            <person name="Eisen J.A."/>
        </authorList>
    </citation>
    <scope>NUCLEOTIDE SEQUENCE</scope>
    <source>
        <strain>P 36-108</strain>
    </source>
</reference>
<dbReference type="InterPro" id="IPR013783">
    <property type="entry name" value="Ig-like_fold"/>
</dbReference>
<keyword evidence="5" id="KW-1185">Reference proteome</keyword>
<keyword evidence="4" id="KW-0378">Hydrolase</keyword>
<feature type="chain" id="PRO_5003209209" evidence="2">
    <location>
        <begin position="21"/>
        <end position="367"/>
    </location>
</feature>
<dbReference type="Pfam" id="PF00722">
    <property type="entry name" value="Glyco_hydro_16"/>
    <property type="match status" value="1"/>
</dbReference>
<name>E6SMZ8_BACT6</name>
<dbReference type="InterPro" id="IPR024361">
    <property type="entry name" value="BACON"/>
</dbReference>
<dbReference type="HOGENOM" id="CLU_019533_5_2_10"/>
<protein>
    <submittedName>
        <fullName evidence="4">Licheninase</fullName>
        <ecNumber evidence="4">3.2.1.73</ecNumber>
    </submittedName>
</protein>
<evidence type="ECO:0000256" key="2">
    <source>
        <dbReference type="SAM" id="SignalP"/>
    </source>
</evidence>
<dbReference type="PANTHER" id="PTHR10963">
    <property type="entry name" value="GLYCOSYL HYDROLASE-RELATED"/>
    <property type="match status" value="1"/>
</dbReference>
<dbReference type="KEGG" id="bhl:Bache_1667"/>
<dbReference type="eggNOG" id="COG2273">
    <property type="taxonomic scope" value="Bacteria"/>
</dbReference>
<feature type="signal peptide" evidence="2">
    <location>
        <begin position="1"/>
        <end position="20"/>
    </location>
</feature>
<dbReference type="PATRIC" id="fig|693979.3.peg.1761"/>
<dbReference type="CDD" id="cd08023">
    <property type="entry name" value="GH16_laminarinase_like"/>
    <property type="match status" value="1"/>
</dbReference>
<dbReference type="STRING" id="693979.Bache_1667"/>
<organism evidence="4 5">
    <name type="scientific">Bacteroides helcogenes (strain ATCC 35417 / DSM 20613 / JCM 6297 / CCUG 15421 / P 36-108)</name>
    <dbReference type="NCBI Taxonomy" id="693979"/>
    <lineage>
        <taxon>Bacteria</taxon>
        <taxon>Pseudomonadati</taxon>
        <taxon>Bacteroidota</taxon>
        <taxon>Bacteroidia</taxon>
        <taxon>Bacteroidales</taxon>
        <taxon>Bacteroidaceae</taxon>
        <taxon>Bacteroides</taxon>
    </lineage>
</organism>
<dbReference type="OrthoDB" id="9809583at2"/>
<dbReference type="GO" id="GO:0005975">
    <property type="term" value="P:carbohydrate metabolic process"/>
    <property type="evidence" value="ECO:0007669"/>
    <property type="project" value="InterPro"/>
</dbReference>
<accession>E6SMZ8</accession>
<dbReference type="Proteomes" id="UP000008630">
    <property type="component" value="Chromosome"/>
</dbReference>
<feature type="domain" description="GH16" evidence="3">
    <location>
        <begin position="114"/>
        <end position="367"/>
    </location>
</feature>
<dbReference type="CDD" id="cd14948">
    <property type="entry name" value="BACON"/>
    <property type="match status" value="1"/>
</dbReference>
<dbReference type="EC" id="3.2.1.73" evidence="4"/>
<evidence type="ECO:0000259" key="3">
    <source>
        <dbReference type="PROSITE" id="PS51762"/>
    </source>
</evidence>
<dbReference type="GO" id="GO:0042972">
    <property type="term" value="F:licheninase activity"/>
    <property type="evidence" value="ECO:0007669"/>
    <property type="project" value="UniProtKB-EC"/>
</dbReference>
<gene>
    <name evidence="4" type="ordered locus">Bache_1667</name>
</gene>
<dbReference type="SUPFAM" id="SSF49899">
    <property type="entry name" value="Concanavalin A-like lectins/glucanases"/>
    <property type="match status" value="1"/>
</dbReference>